<gene>
    <name evidence="5" type="ORF">FSARC_3430</name>
</gene>
<dbReference type="SUPFAM" id="SSF51621">
    <property type="entry name" value="Phosphoenolpyruvate/pyruvate domain"/>
    <property type="match status" value="1"/>
</dbReference>
<dbReference type="Proteomes" id="UP000622797">
    <property type="component" value="Unassembled WGS sequence"/>
</dbReference>
<dbReference type="GO" id="GO:0046872">
    <property type="term" value="F:metal ion binding"/>
    <property type="evidence" value="ECO:0007669"/>
    <property type="project" value="UniProtKB-KW"/>
</dbReference>
<evidence type="ECO:0000313" key="5">
    <source>
        <dbReference type="EMBL" id="KAF4969355.1"/>
    </source>
</evidence>
<comment type="caution">
    <text evidence="5">The sequence shown here is derived from an EMBL/GenBank/DDBJ whole genome shotgun (WGS) entry which is preliminary data.</text>
</comment>
<evidence type="ECO:0000256" key="1">
    <source>
        <dbReference type="ARBA" id="ARBA00005568"/>
    </source>
</evidence>
<dbReference type="InterPro" id="IPR040442">
    <property type="entry name" value="Pyrv_kinase-like_dom_sf"/>
</dbReference>
<keyword evidence="6" id="KW-1185">Reference proteome</keyword>
<accession>A0A8H4U4I3</accession>
<evidence type="ECO:0000256" key="3">
    <source>
        <dbReference type="ARBA" id="ARBA00023239"/>
    </source>
</evidence>
<organism evidence="5 6">
    <name type="scientific">Fusarium sarcochroum</name>
    <dbReference type="NCBI Taxonomy" id="1208366"/>
    <lineage>
        <taxon>Eukaryota</taxon>
        <taxon>Fungi</taxon>
        <taxon>Dikarya</taxon>
        <taxon>Ascomycota</taxon>
        <taxon>Pezizomycotina</taxon>
        <taxon>Sordariomycetes</taxon>
        <taxon>Hypocreomycetidae</taxon>
        <taxon>Hypocreales</taxon>
        <taxon>Nectriaceae</taxon>
        <taxon>Fusarium</taxon>
        <taxon>Fusarium lateritium species complex</taxon>
    </lineage>
</organism>
<keyword evidence="2" id="KW-0479">Metal-binding</keyword>
<dbReference type="EMBL" id="JABEXW010000165">
    <property type="protein sequence ID" value="KAF4969355.1"/>
    <property type="molecule type" value="Genomic_DNA"/>
</dbReference>
<feature type="domain" description="HpcH/HpaI aldolase/citrate lyase" evidence="4">
    <location>
        <begin position="31"/>
        <end position="210"/>
    </location>
</feature>
<sequence length="242" mass="26264">MQASNRLRAALVEGKTSIGAWQMLPYGAMHDAVPAIASLGISPIVRIADMQGWMIKRALDSGAHGIIIPMLRTPEEAREVVQLAKFPPWGRRGFGSPIAPERFNPPPSLTEYLQLANDALLTIIQIETKEALQSIDEIARIDGVDVLFIGPFDLGNNIGHPIVEGAMDPELEEAIAKILSAGKGAGKKVGIYCTNGEQAKAYWDRGFDMMNALTDYSALSFTAKEQLSIATKSVRPEKGESY</sequence>
<evidence type="ECO:0000256" key="2">
    <source>
        <dbReference type="ARBA" id="ARBA00022723"/>
    </source>
</evidence>
<name>A0A8H4U4I3_9HYPO</name>
<dbReference type="OrthoDB" id="1621678at2759"/>
<reference evidence="5" key="2">
    <citation type="submission" date="2020-05" db="EMBL/GenBank/DDBJ databases">
        <authorList>
            <person name="Kim H.-S."/>
            <person name="Proctor R.H."/>
            <person name="Brown D.W."/>
        </authorList>
    </citation>
    <scope>NUCLEOTIDE SEQUENCE</scope>
    <source>
        <strain evidence="5">NRRL 20472</strain>
    </source>
</reference>
<reference evidence="5" key="1">
    <citation type="journal article" date="2020" name="BMC Genomics">
        <title>Correction to: Identification and distribution of gene clusters required for synthesis of sphingolipid metabolism inhibitors in diverse species of the filamentous fungus Fusarium.</title>
        <authorList>
            <person name="Kim H.S."/>
            <person name="Lohmar J.M."/>
            <person name="Busman M."/>
            <person name="Brown D.W."/>
            <person name="Naumann T.A."/>
            <person name="Divon H.H."/>
            <person name="Lysoe E."/>
            <person name="Uhlig S."/>
            <person name="Proctor R.H."/>
        </authorList>
    </citation>
    <scope>NUCLEOTIDE SEQUENCE</scope>
    <source>
        <strain evidence="5">NRRL 20472</strain>
    </source>
</reference>
<dbReference type="GO" id="GO:0016832">
    <property type="term" value="F:aldehyde-lyase activity"/>
    <property type="evidence" value="ECO:0007669"/>
    <property type="project" value="TreeGrafter"/>
</dbReference>
<dbReference type="AlphaFoldDB" id="A0A8H4U4I3"/>
<proteinExistence type="inferred from homology"/>
<evidence type="ECO:0000259" key="4">
    <source>
        <dbReference type="Pfam" id="PF03328"/>
    </source>
</evidence>
<dbReference type="Gene3D" id="3.20.20.60">
    <property type="entry name" value="Phosphoenolpyruvate-binding domains"/>
    <property type="match status" value="1"/>
</dbReference>
<evidence type="ECO:0000313" key="6">
    <source>
        <dbReference type="Proteomes" id="UP000622797"/>
    </source>
</evidence>
<dbReference type="InterPro" id="IPR015813">
    <property type="entry name" value="Pyrv/PenolPyrv_kinase-like_dom"/>
</dbReference>
<dbReference type="PANTHER" id="PTHR30502">
    <property type="entry name" value="2-KETO-3-DEOXY-L-RHAMNONATE ALDOLASE"/>
    <property type="match status" value="1"/>
</dbReference>
<comment type="similarity">
    <text evidence="1">Belongs to the HpcH/HpaI aldolase family.</text>
</comment>
<dbReference type="InterPro" id="IPR005000">
    <property type="entry name" value="Aldolase/citrate-lyase_domain"/>
</dbReference>
<protein>
    <recommendedName>
        <fullName evidence="4">HpcH/HpaI aldolase/citrate lyase domain-containing protein</fullName>
    </recommendedName>
</protein>
<dbReference type="GO" id="GO:0005737">
    <property type="term" value="C:cytoplasm"/>
    <property type="evidence" value="ECO:0007669"/>
    <property type="project" value="TreeGrafter"/>
</dbReference>
<dbReference type="Pfam" id="PF03328">
    <property type="entry name" value="HpcH_HpaI"/>
    <property type="match status" value="1"/>
</dbReference>
<dbReference type="InterPro" id="IPR050251">
    <property type="entry name" value="HpcH-HpaI_aldolase"/>
</dbReference>
<keyword evidence="3" id="KW-0456">Lyase</keyword>
<dbReference type="PANTHER" id="PTHR30502:SF0">
    <property type="entry name" value="PHOSPHOENOLPYRUVATE CARBOXYLASE FAMILY PROTEIN"/>
    <property type="match status" value="1"/>
</dbReference>